<organism evidence="2 3">
    <name type="scientific">Candidatus Kuenenbacteria bacterium CG10_big_fil_rev_8_21_14_0_10_36_11</name>
    <dbReference type="NCBI Taxonomy" id="1974618"/>
    <lineage>
        <taxon>Bacteria</taxon>
        <taxon>Candidatus Kueneniibacteriota</taxon>
    </lineage>
</organism>
<keyword evidence="2" id="KW-0238">DNA-binding</keyword>
<proteinExistence type="predicted"/>
<accession>A0A2M6WAI0</accession>
<dbReference type="Proteomes" id="UP000231464">
    <property type="component" value="Unassembled WGS sequence"/>
</dbReference>
<dbReference type="SMART" id="SM01252">
    <property type="entry name" value="KilA-N"/>
    <property type="match status" value="1"/>
</dbReference>
<dbReference type="InterPro" id="IPR017880">
    <property type="entry name" value="KilA_N"/>
</dbReference>
<sequence>MSKRLSKQIIVQGSKISLLLRPNDDDFISLTDMAKKFGDDVLIYQWMRNRNTVEFLGIWERLHNPDFKGIEFETFKKQAGMNSFSLTPKKWIEATKATGIISKAGRYGGGTYAHIDIAFEFGAWLSAEFKLYLIKEFQRLKIEENNRLILGWDVKRTLTKINYRIYTDSIKKYLIPKRVSKEQANFIYANEADLLNVALFGITAQEWRAKKSDKSGNIRDYADVSQLVCLANMETLNAEFIRQGVPAAERLLRLNEIAIIQMQSLLGNPEVKKLNLLK</sequence>
<evidence type="ECO:0000259" key="1">
    <source>
        <dbReference type="PROSITE" id="PS51301"/>
    </source>
</evidence>
<name>A0A2M6WAI0_9BACT</name>
<gene>
    <name evidence="2" type="ORF">COU23_02245</name>
</gene>
<evidence type="ECO:0000313" key="2">
    <source>
        <dbReference type="EMBL" id="PIT89751.1"/>
    </source>
</evidence>
<protein>
    <submittedName>
        <fullName evidence="2">DNA-binding protein</fullName>
    </submittedName>
</protein>
<feature type="domain" description="KilA-N" evidence="1">
    <location>
        <begin position="7"/>
        <end position="140"/>
    </location>
</feature>
<dbReference type="GO" id="GO:0003677">
    <property type="term" value="F:DNA binding"/>
    <property type="evidence" value="ECO:0007669"/>
    <property type="project" value="UniProtKB-KW"/>
</dbReference>
<dbReference type="Pfam" id="PF04383">
    <property type="entry name" value="KilA-N"/>
    <property type="match status" value="1"/>
</dbReference>
<evidence type="ECO:0000313" key="3">
    <source>
        <dbReference type="Proteomes" id="UP000231464"/>
    </source>
</evidence>
<dbReference type="InterPro" id="IPR018004">
    <property type="entry name" value="KilA/APSES_HTH"/>
</dbReference>
<dbReference type="AlphaFoldDB" id="A0A2M6WAI0"/>
<dbReference type="PROSITE" id="PS51301">
    <property type="entry name" value="KILA_N"/>
    <property type="match status" value="1"/>
</dbReference>
<dbReference type="EMBL" id="PFBP01000037">
    <property type="protein sequence ID" value="PIT89751.1"/>
    <property type="molecule type" value="Genomic_DNA"/>
</dbReference>
<comment type="caution">
    <text evidence="2">The sequence shown here is derived from an EMBL/GenBank/DDBJ whole genome shotgun (WGS) entry which is preliminary data.</text>
</comment>
<reference evidence="3" key="1">
    <citation type="submission" date="2017-09" db="EMBL/GenBank/DDBJ databases">
        <title>Depth-based differentiation of microbial function through sediment-hosted aquifers and enrichment of novel symbionts in the deep terrestrial subsurface.</title>
        <authorList>
            <person name="Probst A.J."/>
            <person name="Ladd B."/>
            <person name="Jarett J.K."/>
            <person name="Geller-Mcgrath D.E."/>
            <person name="Sieber C.M.K."/>
            <person name="Emerson J.B."/>
            <person name="Anantharaman K."/>
            <person name="Thomas B.C."/>
            <person name="Malmstrom R."/>
            <person name="Stieglmeier M."/>
            <person name="Klingl A."/>
            <person name="Woyke T."/>
            <person name="Ryan C.M."/>
            <person name="Banfield J.F."/>
        </authorList>
    </citation>
    <scope>NUCLEOTIDE SEQUENCE [LARGE SCALE GENOMIC DNA]</scope>
</reference>